<dbReference type="InterPro" id="IPR050741">
    <property type="entry name" value="Acyl-CoA_dehydrogenase"/>
</dbReference>
<accession>A0A068SXU4</accession>
<evidence type="ECO:0000313" key="7">
    <source>
        <dbReference type="EMBL" id="CDN50689.1"/>
    </source>
</evidence>
<organism evidence="7 8">
    <name type="scientific">Neorhizobium galegae bv. orientalis str. HAMBI 540</name>
    <dbReference type="NCBI Taxonomy" id="1028800"/>
    <lineage>
        <taxon>Bacteria</taxon>
        <taxon>Pseudomonadati</taxon>
        <taxon>Pseudomonadota</taxon>
        <taxon>Alphaproteobacteria</taxon>
        <taxon>Hyphomicrobiales</taxon>
        <taxon>Rhizobiaceae</taxon>
        <taxon>Rhizobium/Agrobacterium group</taxon>
        <taxon>Neorhizobium</taxon>
    </lineage>
</organism>
<dbReference type="InterPro" id="IPR009100">
    <property type="entry name" value="AcylCoA_DH/oxidase_NM_dom_sf"/>
</dbReference>
<dbReference type="Gene3D" id="2.40.110.10">
    <property type="entry name" value="Butyryl-CoA Dehydrogenase, subunit A, domain 2"/>
    <property type="match status" value="1"/>
</dbReference>
<gene>
    <name evidence="7" type="ORF">RG540_PA00100</name>
</gene>
<dbReference type="Pfam" id="PF08028">
    <property type="entry name" value="Acyl-CoA_dh_2"/>
    <property type="match status" value="1"/>
</dbReference>
<dbReference type="PANTHER" id="PTHR48083:SF19">
    <property type="entry name" value="FLAVIN-DEPENDENT MONOOXYGENASE, OXYGENASE SUBUNIT HSAA"/>
    <property type="match status" value="1"/>
</dbReference>
<dbReference type="InterPro" id="IPR006091">
    <property type="entry name" value="Acyl-CoA_Oxase/DH_mid-dom"/>
</dbReference>
<feature type="domain" description="Acyl-CoA dehydrogenase C-terminal" evidence="6">
    <location>
        <begin position="247"/>
        <end position="380"/>
    </location>
</feature>
<dbReference type="HOGENOM" id="CLU_018204_10_0_5"/>
<dbReference type="InterPro" id="IPR013107">
    <property type="entry name" value="Acyl-CoA_DH_C"/>
</dbReference>
<dbReference type="SUPFAM" id="SSF56645">
    <property type="entry name" value="Acyl-CoA dehydrogenase NM domain-like"/>
    <property type="match status" value="1"/>
</dbReference>
<feature type="domain" description="Acyl-CoA dehydrogenase/oxidase N-terminal" evidence="5">
    <location>
        <begin position="31"/>
        <end position="128"/>
    </location>
</feature>
<dbReference type="RefSeq" id="WP_041363739.1">
    <property type="nucleotide sequence ID" value="NZ_HG938354.1"/>
</dbReference>
<feature type="domain" description="Acyl-CoA oxidase/dehydrogenase middle" evidence="4">
    <location>
        <begin position="142"/>
        <end position="221"/>
    </location>
</feature>
<dbReference type="KEGG" id="ngg:RG540_PA00100"/>
<dbReference type="PIRSF" id="PIRSF016578">
    <property type="entry name" value="HsaA"/>
    <property type="match status" value="1"/>
</dbReference>
<dbReference type="PATRIC" id="fig|1028800.3.peg.4613"/>
<dbReference type="OrthoDB" id="6184213at2"/>
<keyword evidence="8" id="KW-1185">Reference proteome</keyword>
<comment type="similarity">
    <text evidence="3">Belongs to the HpaH/HsaA monooxygenase family.</text>
</comment>
<dbReference type="Gene3D" id="1.10.540.10">
    <property type="entry name" value="Acyl-CoA dehydrogenase/oxidase, N-terminal domain"/>
    <property type="match status" value="1"/>
</dbReference>
<evidence type="ECO:0000259" key="4">
    <source>
        <dbReference type="Pfam" id="PF02770"/>
    </source>
</evidence>
<dbReference type="GeneID" id="24260486"/>
<evidence type="ECO:0000259" key="6">
    <source>
        <dbReference type="Pfam" id="PF08028"/>
    </source>
</evidence>
<dbReference type="InterPro" id="IPR036250">
    <property type="entry name" value="AcylCo_DH-like_C"/>
</dbReference>
<dbReference type="eggNOG" id="COG1960">
    <property type="taxonomic scope" value="Bacteria"/>
</dbReference>
<dbReference type="SUPFAM" id="SSF47203">
    <property type="entry name" value="Acyl-CoA dehydrogenase C-terminal domain-like"/>
    <property type="match status" value="1"/>
</dbReference>
<dbReference type="GO" id="GO:0003995">
    <property type="term" value="F:acyl-CoA dehydrogenase activity"/>
    <property type="evidence" value="ECO:0007669"/>
    <property type="project" value="TreeGrafter"/>
</dbReference>
<keyword evidence="1" id="KW-0285">Flavoprotein</keyword>
<protein>
    <submittedName>
        <fullName evidence="7">Sulfur acquisition oxidoreductase, SfnB family</fullName>
    </submittedName>
</protein>
<dbReference type="Proteomes" id="UP000028181">
    <property type="component" value="Plasmid pHAMBI540a"/>
</dbReference>
<geneLocation type="plasmid" evidence="8">
    <name>II</name>
</geneLocation>
<dbReference type="Gene3D" id="1.20.140.10">
    <property type="entry name" value="Butyryl-CoA Dehydrogenase, subunit A, domain 3"/>
    <property type="match status" value="1"/>
</dbReference>
<dbReference type="InterPro" id="IPR046373">
    <property type="entry name" value="Acyl-CoA_Oxase/DH_mid-dom_sf"/>
</dbReference>
<evidence type="ECO:0000259" key="5">
    <source>
        <dbReference type="Pfam" id="PF02771"/>
    </source>
</evidence>
<dbReference type="PANTHER" id="PTHR48083">
    <property type="entry name" value="MEDIUM-CHAIN SPECIFIC ACYL-COA DEHYDROGENASE, MITOCHONDRIAL-RELATED"/>
    <property type="match status" value="1"/>
</dbReference>
<evidence type="ECO:0000256" key="3">
    <source>
        <dbReference type="ARBA" id="ARBA00049661"/>
    </source>
</evidence>
<proteinExistence type="inferred from homology"/>
<evidence type="ECO:0000313" key="8">
    <source>
        <dbReference type="Proteomes" id="UP000028181"/>
    </source>
</evidence>
<dbReference type="Pfam" id="PF02770">
    <property type="entry name" value="Acyl-CoA_dh_M"/>
    <property type="match status" value="1"/>
</dbReference>
<dbReference type="GO" id="GO:0005737">
    <property type="term" value="C:cytoplasm"/>
    <property type="evidence" value="ECO:0007669"/>
    <property type="project" value="TreeGrafter"/>
</dbReference>
<dbReference type="GO" id="GO:0033539">
    <property type="term" value="P:fatty acid beta-oxidation using acyl-CoA dehydrogenase"/>
    <property type="evidence" value="ECO:0007669"/>
    <property type="project" value="TreeGrafter"/>
</dbReference>
<dbReference type="NCBIfam" id="TIGR04022">
    <property type="entry name" value="sulfur_SfnB"/>
    <property type="match status" value="1"/>
</dbReference>
<evidence type="ECO:0000256" key="2">
    <source>
        <dbReference type="ARBA" id="ARBA00023002"/>
    </source>
</evidence>
<dbReference type="EMBL" id="HG938354">
    <property type="protein sequence ID" value="CDN50689.1"/>
    <property type="molecule type" value="Genomic_DNA"/>
</dbReference>
<keyword evidence="7" id="KW-0614">Plasmid</keyword>
<keyword evidence="2" id="KW-0560">Oxidoreductase</keyword>
<evidence type="ECO:0000256" key="1">
    <source>
        <dbReference type="ARBA" id="ARBA00022630"/>
    </source>
</evidence>
<reference evidence="8" key="1">
    <citation type="journal article" date="2014" name="BMC Genomics">
        <title>Genome sequencing of two Neorhizobium galegae strains reveals a noeT gene responsible for the unusual acetylation of the nodulation factors.</title>
        <authorList>
            <person name="Osterman J."/>
            <person name="Marsh J."/>
            <person name="Laine P.K."/>
            <person name="Zeng Z."/>
            <person name="Alatalo E."/>
            <person name="Sullivan J.T."/>
            <person name="Young J.P."/>
            <person name="Thomas-Oates J."/>
            <person name="Paulin L."/>
            <person name="Lindstrom K."/>
        </authorList>
    </citation>
    <scope>NUCLEOTIDE SEQUENCE [LARGE SCALE GENOMIC DNA]</scope>
    <source>
        <strain evidence="8">HAMBI 540</strain>
    </source>
</reference>
<dbReference type="InterPro" id="IPR037069">
    <property type="entry name" value="AcylCoA_DH/ox_N_sf"/>
</dbReference>
<dbReference type="InterPro" id="IPR023922">
    <property type="entry name" value="S04_starv_induced_SfnB"/>
</dbReference>
<name>A0A068SXU4_NEOGA</name>
<sequence length="405" mass="43321">MSRVFHLAGKIRAVAPYLATEDQAIDVAKGLSARIAEGSSHRDRQRLLPHDEMELVAQSGLLGITVPAEYGGADISNAFLAEVIAILSEADASVGQIPQNHFSILEALRLSGNEEQKKYFFARALAGEHFGNALAESGTKAAGDIETRLVSEGVGYRITGRKYYSTGALFADWVAIFGLDPEGKAVMAIVPRDAEGLTIVDDWDGFGQRTTASGTVLIDNVYVSPDSVISYYRSFERHAPLGSLGQLLHAAVDLGIARAAFADMVGFVRSKSRGIRNVGIETASADPLTIARTGSIAVKLEAASAVLERAGRKVDVAQINPSSETAIEASLSVAAAKILTTEAALDATNGLFELAGTSATKEDLNLDRHWRNARTHTVHDPVRWKHHAIGDFHLNGNVPRPNGQF</sequence>
<dbReference type="InterPro" id="IPR013786">
    <property type="entry name" value="AcylCoA_DH/ox_N"/>
</dbReference>
<dbReference type="GO" id="GO:0016712">
    <property type="term" value="F:oxidoreductase activity, acting on paired donors, with incorporation or reduction of molecular oxygen, reduced flavin or flavoprotein as one donor, and incorporation of one atom of oxygen"/>
    <property type="evidence" value="ECO:0007669"/>
    <property type="project" value="TreeGrafter"/>
</dbReference>
<dbReference type="GO" id="GO:0050660">
    <property type="term" value="F:flavin adenine dinucleotide binding"/>
    <property type="evidence" value="ECO:0007669"/>
    <property type="project" value="InterPro"/>
</dbReference>
<dbReference type="Pfam" id="PF02771">
    <property type="entry name" value="Acyl-CoA_dh_N"/>
    <property type="match status" value="1"/>
</dbReference>
<dbReference type="AlphaFoldDB" id="A0A068SXU4"/>